<dbReference type="SUPFAM" id="SSF90123">
    <property type="entry name" value="ABC transporter transmembrane region"/>
    <property type="match status" value="1"/>
</dbReference>
<evidence type="ECO:0000259" key="14">
    <source>
        <dbReference type="PROSITE" id="PS50929"/>
    </source>
</evidence>
<dbReference type="GO" id="GO:0016887">
    <property type="term" value="F:ATP hydrolysis activity"/>
    <property type="evidence" value="ECO:0007669"/>
    <property type="project" value="InterPro"/>
</dbReference>
<feature type="compositionally biased region" description="Basic and acidic residues" evidence="11">
    <location>
        <begin position="147"/>
        <end position="158"/>
    </location>
</feature>
<evidence type="ECO:0000313" key="16">
    <source>
        <dbReference type="Proteomes" id="UP001346149"/>
    </source>
</evidence>
<proteinExistence type="inferred from homology"/>
<dbReference type="PROSITE" id="PS50893">
    <property type="entry name" value="ABC_TRANSPORTER_2"/>
    <property type="match status" value="2"/>
</dbReference>
<feature type="domain" description="ABC transmembrane type-1" evidence="14">
    <location>
        <begin position="182"/>
        <end position="463"/>
    </location>
</feature>
<evidence type="ECO:0000256" key="12">
    <source>
        <dbReference type="SAM" id="Phobius"/>
    </source>
</evidence>
<dbReference type="FunFam" id="3.40.50.300:FF:000066">
    <property type="entry name" value="ABC transporter B family member 1"/>
    <property type="match status" value="1"/>
</dbReference>
<dbReference type="GO" id="GO:0005886">
    <property type="term" value="C:plasma membrane"/>
    <property type="evidence" value="ECO:0007669"/>
    <property type="project" value="UniProtKB-SubCell"/>
</dbReference>
<keyword evidence="16" id="KW-1185">Reference proteome</keyword>
<evidence type="ECO:0000313" key="15">
    <source>
        <dbReference type="EMBL" id="KAK4802708.1"/>
    </source>
</evidence>
<dbReference type="InterPro" id="IPR036640">
    <property type="entry name" value="ABC1_TM_sf"/>
</dbReference>
<evidence type="ECO:0000256" key="5">
    <source>
        <dbReference type="ARBA" id="ARBA00022737"/>
    </source>
</evidence>
<dbReference type="InterPro" id="IPR003593">
    <property type="entry name" value="AAA+_ATPase"/>
</dbReference>
<protein>
    <recommendedName>
        <fullName evidence="17">ABC transporter B family member 9</fullName>
    </recommendedName>
</protein>
<evidence type="ECO:0000259" key="13">
    <source>
        <dbReference type="PROSITE" id="PS50893"/>
    </source>
</evidence>
<feature type="transmembrane region" description="Helical" evidence="12">
    <location>
        <begin position="320"/>
        <end position="337"/>
    </location>
</feature>
<comment type="caution">
    <text evidence="15">The sequence shown here is derived from an EMBL/GenBank/DDBJ whole genome shotgun (WGS) entry which is preliminary data.</text>
</comment>
<evidence type="ECO:0000256" key="7">
    <source>
        <dbReference type="ARBA" id="ARBA00022840"/>
    </source>
</evidence>
<dbReference type="CDD" id="cd03249">
    <property type="entry name" value="ABC_MTABC3_MDL1_MDL2"/>
    <property type="match status" value="1"/>
</dbReference>
<evidence type="ECO:0000256" key="2">
    <source>
        <dbReference type="ARBA" id="ARBA00007577"/>
    </source>
</evidence>
<evidence type="ECO:0000256" key="9">
    <source>
        <dbReference type="ARBA" id="ARBA00023136"/>
    </source>
</evidence>
<dbReference type="InterPro" id="IPR003439">
    <property type="entry name" value="ABC_transporter-like_ATP-bd"/>
</dbReference>
<name>A0AAN7M4S1_TRANT</name>
<keyword evidence="3" id="KW-0813">Transport</keyword>
<dbReference type="InterPro" id="IPR027417">
    <property type="entry name" value="P-loop_NTPase"/>
</dbReference>
<evidence type="ECO:0000256" key="11">
    <source>
        <dbReference type="SAM" id="MobiDB-lite"/>
    </source>
</evidence>
<dbReference type="PROSITE" id="PS50929">
    <property type="entry name" value="ABC_TM1F"/>
    <property type="match status" value="1"/>
</dbReference>
<feature type="transmembrane region" description="Helical" evidence="12">
    <location>
        <begin position="438"/>
        <end position="458"/>
    </location>
</feature>
<dbReference type="Pfam" id="PF00005">
    <property type="entry name" value="ABC_tran"/>
    <property type="match status" value="2"/>
</dbReference>
<evidence type="ECO:0008006" key="17">
    <source>
        <dbReference type="Google" id="ProtNLM"/>
    </source>
</evidence>
<dbReference type="PROSITE" id="PS00211">
    <property type="entry name" value="ABC_TRANSPORTER_1"/>
    <property type="match status" value="1"/>
</dbReference>
<dbReference type="Gene3D" id="3.40.50.300">
    <property type="entry name" value="P-loop containing nucleotide triphosphate hydrolases"/>
    <property type="match status" value="2"/>
</dbReference>
<keyword evidence="5" id="KW-0677">Repeat</keyword>
<gene>
    <name evidence="15" type="ORF">SAY86_000911</name>
</gene>
<dbReference type="Proteomes" id="UP001346149">
    <property type="component" value="Unassembled WGS sequence"/>
</dbReference>
<comment type="similarity">
    <text evidence="2">Belongs to the ABC transporter superfamily. ABCB family. Multidrug resistance exporter (TC 3.A.1.201) subfamily.</text>
</comment>
<evidence type="ECO:0000256" key="3">
    <source>
        <dbReference type="ARBA" id="ARBA00022448"/>
    </source>
</evidence>
<dbReference type="Gene3D" id="1.20.1560.10">
    <property type="entry name" value="ABC transporter type 1, transmembrane domain"/>
    <property type="match status" value="1"/>
</dbReference>
<feature type="region of interest" description="Disordered" evidence="11">
    <location>
        <begin position="136"/>
        <end position="158"/>
    </location>
</feature>
<evidence type="ECO:0000256" key="4">
    <source>
        <dbReference type="ARBA" id="ARBA00022692"/>
    </source>
</evidence>
<evidence type="ECO:0000256" key="1">
    <source>
        <dbReference type="ARBA" id="ARBA00004651"/>
    </source>
</evidence>
<keyword evidence="4 12" id="KW-0812">Transmembrane</keyword>
<evidence type="ECO:0000256" key="8">
    <source>
        <dbReference type="ARBA" id="ARBA00022989"/>
    </source>
</evidence>
<dbReference type="PANTHER" id="PTHR24222">
    <property type="entry name" value="ABC TRANSPORTER B FAMILY"/>
    <property type="match status" value="1"/>
</dbReference>
<feature type="domain" description="ABC transporter" evidence="13">
    <location>
        <begin position="498"/>
        <end position="735"/>
    </location>
</feature>
<dbReference type="GO" id="GO:0010329">
    <property type="term" value="F:auxin efflux transmembrane transporter activity"/>
    <property type="evidence" value="ECO:0007669"/>
    <property type="project" value="UniProtKB-ARBA"/>
</dbReference>
<dbReference type="FunFam" id="1.20.1560.10:FF:000009">
    <property type="entry name" value="ABC transporter B family member 1"/>
    <property type="match status" value="1"/>
</dbReference>
<dbReference type="Pfam" id="PF00664">
    <property type="entry name" value="ABC_membrane"/>
    <property type="match status" value="1"/>
</dbReference>
<feature type="transmembrane region" description="Helical" evidence="12">
    <location>
        <begin position="405"/>
        <end position="426"/>
    </location>
</feature>
<feature type="region of interest" description="Disordered" evidence="11">
    <location>
        <begin position="80"/>
        <end position="123"/>
    </location>
</feature>
<dbReference type="EMBL" id="JAXQNO010000002">
    <property type="protein sequence ID" value="KAK4802708.1"/>
    <property type="molecule type" value="Genomic_DNA"/>
</dbReference>
<accession>A0AAN7M4S1</accession>
<dbReference type="CDD" id="cd18578">
    <property type="entry name" value="ABC_6TM_Pgp_ABCB1_D2_like"/>
    <property type="match status" value="1"/>
</dbReference>
<dbReference type="InterPro" id="IPR011527">
    <property type="entry name" value="ABC1_TM_dom"/>
</dbReference>
<feature type="transmembrane region" description="Helical" evidence="12">
    <location>
        <begin position="178"/>
        <end position="202"/>
    </location>
</feature>
<dbReference type="GO" id="GO:0005524">
    <property type="term" value="F:ATP binding"/>
    <property type="evidence" value="ECO:0007669"/>
    <property type="project" value="UniProtKB-KW"/>
</dbReference>
<keyword evidence="7" id="KW-0067">ATP-binding</keyword>
<dbReference type="AlphaFoldDB" id="A0AAN7M4S1"/>
<dbReference type="SMART" id="SM00382">
    <property type="entry name" value="AAA"/>
    <property type="match status" value="2"/>
</dbReference>
<evidence type="ECO:0000256" key="6">
    <source>
        <dbReference type="ARBA" id="ARBA00022741"/>
    </source>
</evidence>
<organism evidence="15 16">
    <name type="scientific">Trapa natans</name>
    <name type="common">Water chestnut</name>
    <dbReference type="NCBI Taxonomy" id="22666"/>
    <lineage>
        <taxon>Eukaryota</taxon>
        <taxon>Viridiplantae</taxon>
        <taxon>Streptophyta</taxon>
        <taxon>Embryophyta</taxon>
        <taxon>Tracheophyta</taxon>
        <taxon>Spermatophyta</taxon>
        <taxon>Magnoliopsida</taxon>
        <taxon>eudicotyledons</taxon>
        <taxon>Gunneridae</taxon>
        <taxon>Pentapetalae</taxon>
        <taxon>rosids</taxon>
        <taxon>malvids</taxon>
        <taxon>Myrtales</taxon>
        <taxon>Lythraceae</taxon>
        <taxon>Trapa</taxon>
    </lineage>
</organism>
<keyword evidence="8 12" id="KW-1133">Transmembrane helix</keyword>
<reference evidence="15 16" key="1">
    <citation type="journal article" date="2023" name="Hortic Res">
        <title>Pangenome of water caltrop reveals structural variations and asymmetric subgenome divergence after allopolyploidization.</title>
        <authorList>
            <person name="Zhang X."/>
            <person name="Chen Y."/>
            <person name="Wang L."/>
            <person name="Yuan Y."/>
            <person name="Fang M."/>
            <person name="Shi L."/>
            <person name="Lu R."/>
            <person name="Comes H.P."/>
            <person name="Ma Y."/>
            <person name="Chen Y."/>
            <person name="Huang G."/>
            <person name="Zhou Y."/>
            <person name="Zheng Z."/>
            <person name="Qiu Y."/>
        </authorList>
    </citation>
    <scope>NUCLEOTIDE SEQUENCE [LARGE SCALE GENOMIC DNA]</scope>
    <source>
        <strain evidence="15">F231</strain>
    </source>
</reference>
<evidence type="ECO:0000256" key="10">
    <source>
        <dbReference type="ARBA" id="ARBA00023180"/>
    </source>
</evidence>
<feature type="domain" description="ABC transporter" evidence="13">
    <location>
        <begin position="5"/>
        <end position="238"/>
    </location>
</feature>
<dbReference type="InterPro" id="IPR017871">
    <property type="entry name" value="ABC_transporter-like_CS"/>
</dbReference>
<dbReference type="InterPro" id="IPR039421">
    <property type="entry name" value="Type_1_exporter"/>
</dbReference>
<dbReference type="GO" id="GO:0010328">
    <property type="term" value="F:auxin influx transmembrane transporter activity"/>
    <property type="evidence" value="ECO:0007669"/>
    <property type="project" value="UniProtKB-ARBA"/>
</dbReference>
<feature type="transmembrane region" description="Helical" evidence="12">
    <location>
        <begin position="222"/>
        <end position="248"/>
    </location>
</feature>
<dbReference type="SUPFAM" id="SSF52540">
    <property type="entry name" value="P-loop containing nucleoside triphosphate hydrolases"/>
    <property type="match status" value="2"/>
</dbReference>
<dbReference type="GO" id="GO:0140359">
    <property type="term" value="F:ABC-type transporter activity"/>
    <property type="evidence" value="ECO:0007669"/>
    <property type="project" value="InterPro"/>
</dbReference>
<keyword evidence="9 12" id="KW-0472">Membrane</keyword>
<dbReference type="PANTHER" id="PTHR24222:SF86">
    <property type="entry name" value="ABC TRANSPORTER B FAMILY PROTEIN"/>
    <property type="match status" value="1"/>
</dbReference>
<comment type="subcellular location">
    <subcellularLocation>
        <location evidence="1">Cell membrane</location>
        <topology evidence="1">Multi-pass membrane protein</topology>
    </subcellularLocation>
</comment>
<keyword evidence="6" id="KW-0547">Nucleotide-binding</keyword>
<keyword evidence="10" id="KW-0325">Glycoprotein</keyword>
<sequence length="777" mass="85345">MKGDIQLRDVHFRHLARPEVQIFSGFSLRVPSGTTAALVGQSGSGKSTVISLLEGFYDPDSGEVLIDEVNLNKLRLHSPPRRIQRSRGNRGPIPDKRELASESMSRKNSLRHSISRGSSGSRRSFTLSFSLPGPINVQETADLPEQSNRRRAADNEENMERRRKVSMWRLARLNRPEMGVLVLGSAAAVVHGMVFPIFGLLLSSATHMFFESPHELRKDSKFWAVIYVGMGLITFVAIPIQNFFFGLAGGKLIERIRYTTFKKVVHQEISWFDDPVNSRSQFTDASTMRSLVGDALALIVQNIATITADLFIALTANWKLALIVLAISPLLFIQGYVQAKFLGGFSGDAKAKYEEASQVASDAVSSIRTVASFCAENKVMDLYQKKCENPEKLGIRLGLVSGTGYGFSFLVLFCANAFCFYIGAVLVKHGQAKFEDVFKVFFALTISAMGLSQSSAMAPDTNKAKDSAASIFEILDSEPSVDSAKDEGVTMETVTGNIELEHVSFRYRTRPDIQIFKDLSLSIPAGMTVALVGESGSGKSTVISLIERFYDPDSGRVLLDRTPLQRLKLRWLRQQMGLVSQEPILFNETIRANIAYGKEDGVSEEKIVAAAKLSNAHSFISSLPQGYDTAVGERGVQLSGGQKQRIAIARAILKDPRILLLDEATSALDAESERVAQDALDREMVDRTTVVVAHRLTTIRNAVVIAVVKNGENSVARHPPYDLSCGCLGIKEGDILSQYGLQIKTSNTCGLPLPVTIQQDTSEGHIRACWENITVQL</sequence>